<evidence type="ECO:0000313" key="4">
    <source>
        <dbReference type="Proteomes" id="UP001294412"/>
    </source>
</evidence>
<comment type="caution">
    <text evidence="3">The sequence shown here is derived from an EMBL/GenBank/DDBJ whole genome shotgun (WGS) entry which is preliminary data.</text>
</comment>
<keyword evidence="4" id="KW-1185">Reference proteome</keyword>
<dbReference type="Pfam" id="PF00756">
    <property type="entry name" value="Esterase"/>
    <property type="match status" value="1"/>
</dbReference>
<dbReference type="InterPro" id="IPR029058">
    <property type="entry name" value="AB_hydrolase_fold"/>
</dbReference>
<sequence length="258" mass="28034">MIDAGGLAHRIWIKAFGAAPAAGWPTLVLLDGNASVPLASRLGEKEHAGPLLIVGIGYPEDDRQTIIRRRYRDLTSRASRDGIPTRDPQTSYETGGRDAFLAFLTDRVLPFVETLAPLGRTTLFGHSLAGHLAVNAVLTSRFPARSIVAADPSVWWNRHDLMRDAEAFRQTSLADHRGAVAHLRIMMAGRRLEREGLDADARRRIEMLRTGPGGADLAARLSGDPRLVVSLSVHPEQTHGSIVRPAIDEAIRLAGMPG</sequence>
<proteinExistence type="inferred from homology"/>
<dbReference type="Proteomes" id="UP001294412">
    <property type="component" value="Unassembled WGS sequence"/>
</dbReference>
<dbReference type="RefSeq" id="WP_322188759.1">
    <property type="nucleotide sequence ID" value="NZ_JAXLPB010000006.1"/>
</dbReference>
<reference evidence="3 4" key="1">
    <citation type="submission" date="2023-12" db="EMBL/GenBank/DDBJ databases">
        <title>Description of Novel Strain Fulvimarina sp. 2208YS6-2-32 isolated from Uroteuthis (Photololigo) edulis.</title>
        <authorList>
            <person name="Park J.-S."/>
        </authorList>
    </citation>
    <scope>NUCLEOTIDE SEQUENCE [LARGE SCALE GENOMIC DNA]</scope>
    <source>
        <strain evidence="3 4">2208YS6-2-32</strain>
    </source>
</reference>
<dbReference type="EMBL" id="JAXLPB010000006">
    <property type="protein sequence ID" value="MDY8110830.1"/>
    <property type="molecule type" value="Genomic_DNA"/>
</dbReference>
<dbReference type="InterPro" id="IPR000801">
    <property type="entry name" value="Esterase-like"/>
</dbReference>
<comment type="similarity">
    <text evidence="1">Belongs to the esterase D family.</text>
</comment>
<name>A0ABU5I6T2_9HYPH</name>
<dbReference type="SUPFAM" id="SSF53474">
    <property type="entry name" value="alpha/beta-Hydrolases"/>
    <property type="match status" value="1"/>
</dbReference>
<protein>
    <submittedName>
        <fullName evidence="3">Alpha/beta hydrolase-fold protein</fullName>
    </submittedName>
</protein>
<dbReference type="Gene3D" id="3.40.50.1820">
    <property type="entry name" value="alpha/beta hydrolase"/>
    <property type="match status" value="1"/>
</dbReference>
<accession>A0ABU5I6T2</accession>
<organism evidence="3 4">
    <name type="scientific">Fulvimarina uroteuthidis</name>
    <dbReference type="NCBI Taxonomy" id="3098149"/>
    <lineage>
        <taxon>Bacteria</taxon>
        <taxon>Pseudomonadati</taxon>
        <taxon>Pseudomonadota</taxon>
        <taxon>Alphaproteobacteria</taxon>
        <taxon>Hyphomicrobiales</taxon>
        <taxon>Aurantimonadaceae</taxon>
        <taxon>Fulvimarina</taxon>
    </lineage>
</organism>
<dbReference type="InterPro" id="IPR052558">
    <property type="entry name" value="Siderophore_Hydrolase_D"/>
</dbReference>
<evidence type="ECO:0000256" key="2">
    <source>
        <dbReference type="ARBA" id="ARBA00022801"/>
    </source>
</evidence>
<keyword evidence="2 3" id="KW-0378">Hydrolase</keyword>
<evidence type="ECO:0000256" key="1">
    <source>
        <dbReference type="ARBA" id="ARBA00005622"/>
    </source>
</evidence>
<evidence type="ECO:0000313" key="3">
    <source>
        <dbReference type="EMBL" id="MDY8110830.1"/>
    </source>
</evidence>
<dbReference type="GO" id="GO:0016787">
    <property type="term" value="F:hydrolase activity"/>
    <property type="evidence" value="ECO:0007669"/>
    <property type="project" value="UniProtKB-KW"/>
</dbReference>
<gene>
    <name evidence="3" type="ORF">U0C82_16955</name>
</gene>
<dbReference type="PANTHER" id="PTHR40841">
    <property type="entry name" value="SIDEROPHORE TRIACETYLFUSARININE C ESTERASE"/>
    <property type="match status" value="1"/>
</dbReference>
<dbReference type="PANTHER" id="PTHR40841:SF2">
    <property type="entry name" value="SIDEROPHORE-DEGRADING ESTERASE (EUROFUNG)"/>
    <property type="match status" value="1"/>
</dbReference>